<reference evidence="2 3" key="1">
    <citation type="submission" date="2011-02" db="EMBL/GenBank/DDBJ databases">
        <title>The Genome Sequence of Sphaeroforma arctica JP610.</title>
        <authorList>
            <consortium name="The Broad Institute Genome Sequencing Platform"/>
            <person name="Russ C."/>
            <person name="Cuomo C."/>
            <person name="Young S.K."/>
            <person name="Zeng Q."/>
            <person name="Gargeya S."/>
            <person name="Alvarado L."/>
            <person name="Berlin A."/>
            <person name="Chapman S.B."/>
            <person name="Chen Z."/>
            <person name="Freedman E."/>
            <person name="Gellesch M."/>
            <person name="Goldberg J."/>
            <person name="Griggs A."/>
            <person name="Gujja S."/>
            <person name="Heilman E."/>
            <person name="Heiman D."/>
            <person name="Howarth C."/>
            <person name="Mehta T."/>
            <person name="Neiman D."/>
            <person name="Pearson M."/>
            <person name="Roberts A."/>
            <person name="Saif S."/>
            <person name="Shea T."/>
            <person name="Shenoy N."/>
            <person name="Sisk P."/>
            <person name="Stolte C."/>
            <person name="Sykes S."/>
            <person name="White J."/>
            <person name="Yandava C."/>
            <person name="Burger G."/>
            <person name="Gray M.W."/>
            <person name="Holland P.W.H."/>
            <person name="King N."/>
            <person name="Lang F.B.F."/>
            <person name="Roger A.J."/>
            <person name="Ruiz-Trillo I."/>
            <person name="Haas B."/>
            <person name="Nusbaum C."/>
            <person name="Birren B."/>
        </authorList>
    </citation>
    <scope>NUCLEOTIDE SEQUENCE [LARGE SCALE GENOMIC DNA]</scope>
    <source>
        <strain evidence="2 3">JP610</strain>
    </source>
</reference>
<dbReference type="EMBL" id="KQ242018">
    <property type="protein sequence ID" value="KNC81582.1"/>
    <property type="molecule type" value="Genomic_DNA"/>
</dbReference>
<gene>
    <name evidence="2" type="ORF">SARC_06101</name>
</gene>
<protein>
    <submittedName>
        <fullName evidence="2">Uncharacterized protein</fullName>
    </submittedName>
</protein>
<dbReference type="GeneID" id="25906605"/>
<keyword evidence="3" id="KW-1185">Reference proteome</keyword>
<dbReference type="RefSeq" id="XP_014155484.1">
    <property type="nucleotide sequence ID" value="XM_014300009.1"/>
</dbReference>
<sequence>MQPVHGTIPYRQSPFQLHRKSLRPEDSLGPTSPSGSPKMLNGSTGRSPRGRRSIVGRTLFGKDSASRHSSEDLYQRVAGDNTSTTGSSHHDVQYIKSGGKQILSFLKDIGQSASATIARVPKRDGSAGHSETASQDGVHSQSEHTVRNPRFTLRKRSQDPQAYLEKGSVASEGLSTGNGATGVKPSHSKKIGPRPLQNAGSESELCSLLEQEVNTDFTPQDLDAKYRDRANAANVPAVSPVLEKPIKDGKEKDNRVGERGKNAITGEKSKHVLENIRLDAMTRRNKDKHRGKTQNTESPFNSLGHSLDPEGRAITFTKFKEDNNFELSKFKSWLEHEYSIEYYLAWKEIGDLIKPGQAIEEEKGISIVRKCSTYKSLIDERCTVRSVSS</sequence>
<organism evidence="2 3">
    <name type="scientific">Sphaeroforma arctica JP610</name>
    <dbReference type="NCBI Taxonomy" id="667725"/>
    <lineage>
        <taxon>Eukaryota</taxon>
        <taxon>Ichthyosporea</taxon>
        <taxon>Ichthyophonida</taxon>
        <taxon>Sphaeroforma</taxon>
    </lineage>
</organism>
<evidence type="ECO:0000256" key="1">
    <source>
        <dbReference type="SAM" id="MobiDB-lite"/>
    </source>
</evidence>
<proteinExistence type="predicted"/>
<accession>A0A0L0FXP7</accession>
<evidence type="ECO:0000313" key="3">
    <source>
        <dbReference type="Proteomes" id="UP000054560"/>
    </source>
</evidence>
<feature type="region of interest" description="Disordered" evidence="1">
    <location>
        <begin position="1"/>
        <end position="91"/>
    </location>
</feature>
<dbReference type="Proteomes" id="UP000054560">
    <property type="component" value="Unassembled WGS sequence"/>
</dbReference>
<dbReference type="AlphaFoldDB" id="A0A0L0FXP7"/>
<feature type="region of interest" description="Disordered" evidence="1">
    <location>
        <begin position="117"/>
        <end position="203"/>
    </location>
</feature>
<evidence type="ECO:0000313" key="2">
    <source>
        <dbReference type="EMBL" id="KNC81582.1"/>
    </source>
</evidence>
<feature type="compositionally biased region" description="Polar residues" evidence="1">
    <location>
        <begin position="129"/>
        <end position="140"/>
    </location>
</feature>
<feature type="compositionally biased region" description="Basic and acidic residues" evidence="1">
    <location>
        <begin position="64"/>
        <end position="74"/>
    </location>
</feature>
<feature type="compositionally biased region" description="Polar residues" evidence="1">
    <location>
        <begin position="293"/>
        <end position="304"/>
    </location>
</feature>
<feature type="region of interest" description="Disordered" evidence="1">
    <location>
        <begin position="283"/>
        <end position="305"/>
    </location>
</feature>
<name>A0A0L0FXP7_9EUKA</name>